<dbReference type="PANTHER" id="PTHR46599">
    <property type="entry name" value="PIGGYBAC TRANSPOSABLE ELEMENT-DERIVED PROTEIN 4"/>
    <property type="match status" value="1"/>
</dbReference>
<dbReference type="Proteomes" id="UP000887574">
    <property type="component" value="Unplaced"/>
</dbReference>
<evidence type="ECO:0000313" key="3">
    <source>
        <dbReference type="WBParaSite" id="jg9451"/>
    </source>
</evidence>
<sequence>MKKRRRKLNKNMKWKTVGKSKFAFRNQECHETLVMFQARATKQVLLYSTKHHQREVNANGKPKVIADYNATKFAVDIFDEMCGRYAYAPAVRRWPLRLFMHLCDAAALNAYVLNVLTDD</sequence>
<dbReference type="InterPro" id="IPR029526">
    <property type="entry name" value="PGBD"/>
</dbReference>
<evidence type="ECO:0000259" key="1">
    <source>
        <dbReference type="Pfam" id="PF13843"/>
    </source>
</evidence>
<dbReference type="AlphaFoldDB" id="A0A915EVI8"/>
<name>A0A915EVI8_9BILA</name>
<keyword evidence="2" id="KW-1185">Reference proteome</keyword>
<proteinExistence type="predicted"/>
<evidence type="ECO:0000313" key="2">
    <source>
        <dbReference type="Proteomes" id="UP000887574"/>
    </source>
</evidence>
<organism evidence="2 3">
    <name type="scientific">Ditylenchus dipsaci</name>
    <dbReference type="NCBI Taxonomy" id="166011"/>
    <lineage>
        <taxon>Eukaryota</taxon>
        <taxon>Metazoa</taxon>
        <taxon>Ecdysozoa</taxon>
        <taxon>Nematoda</taxon>
        <taxon>Chromadorea</taxon>
        <taxon>Rhabditida</taxon>
        <taxon>Tylenchina</taxon>
        <taxon>Tylenchomorpha</taxon>
        <taxon>Sphaerularioidea</taxon>
        <taxon>Anguinidae</taxon>
        <taxon>Anguininae</taxon>
        <taxon>Ditylenchus</taxon>
    </lineage>
</organism>
<reference evidence="3" key="1">
    <citation type="submission" date="2022-11" db="UniProtKB">
        <authorList>
            <consortium name="WormBaseParasite"/>
        </authorList>
    </citation>
    <scope>IDENTIFICATION</scope>
</reference>
<dbReference type="PANTHER" id="PTHR46599:SF6">
    <property type="entry name" value="DUAL SPECIFICITY PHOSPHATASE 26"/>
    <property type="match status" value="1"/>
</dbReference>
<dbReference type="Pfam" id="PF13843">
    <property type="entry name" value="DDE_Tnp_1_7"/>
    <property type="match status" value="1"/>
</dbReference>
<accession>A0A915EVI8</accession>
<protein>
    <submittedName>
        <fullName evidence="3">PiggyBac transposable element-derived protein domain-containing protein</fullName>
    </submittedName>
</protein>
<dbReference type="WBParaSite" id="jg9451">
    <property type="protein sequence ID" value="jg9451"/>
    <property type="gene ID" value="jg9451"/>
</dbReference>
<feature type="domain" description="PiggyBac transposable element-derived protein" evidence="1">
    <location>
        <begin position="1"/>
        <end position="111"/>
    </location>
</feature>